<feature type="compositionally biased region" description="Polar residues" evidence="2">
    <location>
        <begin position="38"/>
        <end position="52"/>
    </location>
</feature>
<sequence length="632" mass="72248">MKKTKIFIPLATIISGLSFISAISCQNTKKEPDKVEDSSQNNDDQNTPNRKFNSGKKQDLTSQEIEKFQKEIAIRNNLFNEIQTLKSELVNENAKYKYEIIFDKIDSFLEQNSTFTQSQYKELLESNTKLKKDLENIKKDASELKKTKDVKPLYYKSDSSVDSNNSKGKNQTNEPDYPELDAIKNSLKNDKQNSKNETNTELNLQVEHFLNIVAPKNLNVYKDDSYSAKQMNEINQFVSNLIEKEKTSSTINKIKRIYDWIISSIKYATGNQKQYINPYDVFKNRVAVCGGISSLYKAMLDVIGVKSVMVTGWSSAGAHQWVMFYNEEKSEWVHSDATWGIVNSNYFMKSSSEISNDHRADEVLQTTFKEGQILYKYWHGLSVLGLSDNNQSKLEIPANVKNMPVKSISINVYSNRNMTHLHIGKNIEKIDFVIAPKFLQTYTVSDENKHFTAKDGILYTKDYWKLISTPMSNPVKSLILPKELSNIVDGKNSFSAPMLEKIIVEPGNYWFASYKGVLYNNNFSKLITVQGGMSKVVVHHNVKFIGNEFSSKPNLREVVLEEGITELVDFTFNGLSGLKTVYIPKSIEKIAEYAFNNLSEKITLVVPYESKLVKDYAFKKNFNYVVQKNMGV</sequence>
<evidence type="ECO:0000259" key="3">
    <source>
        <dbReference type="SMART" id="SM00460"/>
    </source>
</evidence>
<dbReference type="Pfam" id="PF01841">
    <property type="entry name" value="Transglut_core"/>
    <property type="match status" value="1"/>
</dbReference>
<dbReference type="RefSeq" id="WP_004420337.1">
    <property type="nucleotide sequence ID" value="NZ_AORH01000023.1"/>
</dbReference>
<dbReference type="InterPro" id="IPR052557">
    <property type="entry name" value="CAP/Cytokinesis_protein"/>
</dbReference>
<keyword evidence="5" id="KW-1185">Reference proteome</keyword>
<dbReference type="PATRIC" id="fig|1188235.3.peg.330"/>
<proteinExistence type="predicted"/>
<feature type="domain" description="Transglutaminase-like" evidence="3">
    <location>
        <begin position="281"/>
        <end position="339"/>
    </location>
</feature>
<dbReference type="eggNOG" id="COG5279">
    <property type="taxonomic scope" value="Bacteria"/>
</dbReference>
<dbReference type="Proteomes" id="UP000013220">
    <property type="component" value="Unassembled WGS sequence"/>
</dbReference>
<dbReference type="InterPro" id="IPR026906">
    <property type="entry name" value="LRR_5"/>
</dbReference>
<dbReference type="InterPro" id="IPR038765">
    <property type="entry name" value="Papain-like_cys_pep_sf"/>
</dbReference>
<gene>
    <name evidence="4" type="ORF">MBVG_3130</name>
</gene>
<dbReference type="EMBL" id="AORH01000023">
    <property type="protein sequence ID" value="ENY69617.1"/>
    <property type="molecule type" value="Genomic_DNA"/>
</dbReference>
<organism evidence="4 5">
    <name type="scientific">Mycoplasmopsis bovigenitalium 51080</name>
    <dbReference type="NCBI Taxonomy" id="1188235"/>
    <lineage>
        <taxon>Bacteria</taxon>
        <taxon>Bacillati</taxon>
        <taxon>Mycoplasmatota</taxon>
        <taxon>Mycoplasmoidales</taxon>
        <taxon>Metamycoplasmataceae</taxon>
        <taxon>Mycoplasmopsis</taxon>
    </lineage>
</organism>
<dbReference type="STRING" id="1188235.MBVG_3130"/>
<evidence type="ECO:0000313" key="4">
    <source>
        <dbReference type="EMBL" id="ENY69617.1"/>
    </source>
</evidence>
<protein>
    <recommendedName>
        <fullName evidence="3">Transglutaminase-like domain-containing protein</fullName>
    </recommendedName>
</protein>
<dbReference type="Gene3D" id="3.80.10.10">
    <property type="entry name" value="Ribonuclease Inhibitor"/>
    <property type="match status" value="2"/>
</dbReference>
<dbReference type="InterPro" id="IPR032675">
    <property type="entry name" value="LRR_dom_sf"/>
</dbReference>
<feature type="region of interest" description="Disordered" evidence="2">
    <location>
        <begin position="155"/>
        <end position="179"/>
    </location>
</feature>
<dbReference type="InterPro" id="IPR002931">
    <property type="entry name" value="Transglutaminase-like"/>
</dbReference>
<dbReference type="Gene3D" id="3.10.620.30">
    <property type="match status" value="1"/>
</dbReference>
<name>N9V2N3_9BACT</name>
<dbReference type="SMART" id="SM00460">
    <property type="entry name" value="TGc"/>
    <property type="match status" value="1"/>
</dbReference>
<dbReference type="PANTHER" id="PTHR46333:SF2">
    <property type="entry name" value="CYTOKINESIS PROTEIN 3"/>
    <property type="match status" value="1"/>
</dbReference>
<keyword evidence="1" id="KW-0175">Coiled coil</keyword>
<evidence type="ECO:0000256" key="2">
    <source>
        <dbReference type="SAM" id="MobiDB-lite"/>
    </source>
</evidence>
<feature type="region of interest" description="Disordered" evidence="2">
    <location>
        <begin position="30"/>
        <end position="61"/>
    </location>
</feature>
<dbReference type="PANTHER" id="PTHR46333">
    <property type="entry name" value="CYTOKINESIS PROTEIN 3"/>
    <property type="match status" value="1"/>
</dbReference>
<dbReference type="PROSITE" id="PS51257">
    <property type="entry name" value="PROKAR_LIPOPROTEIN"/>
    <property type="match status" value="1"/>
</dbReference>
<evidence type="ECO:0000313" key="5">
    <source>
        <dbReference type="Proteomes" id="UP000013220"/>
    </source>
</evidence>
<feature type="compositionally biased region" description="Low complexity" evidence="2">
    <location>
        <begin position="155"/>
        <end position="167"/>
    </location>
</feature>
<dbReference type="Pfam" id="PF13306">
    <property type="entry name" value="LRR_5"/>
    <property type="match status" value="1"/>
</dbReference>
<accession>N9V2N3</accession>
<reference evidence="4 5" key="1">
    <citation type="journal article" date="2013" name="Genome Announc.">
        <title>Draft Genome Sequences of Mycoplasma alkalescens, Mycoplasma arginini, and Mycoplasma bovigenitalium, Three Species with Equivocal Pathogenic Status for Cattle.</title>
        <authorList>
            <person name="Manso-Silvan L."/>
            <person name="Tardy F."/>
            <person name="Baranowski E."/>
            <person name="Barre A."/>
            <person name="Blanchard A."/>
            <person name="Breton M."/>
            <person name="Couture C."/>
            <person name="Citti C."/>
            <person name="Dordet-Frisoni E."/>
            <person name="Dupuy V."/>
            <person name="Gaurivaud P."/>
            <person name="Jacob D."/>
            <person name="Lemaitre C."/>
            <person name="Nikolski M."/>
            <person name="Nouvel L.X."/>
            <person name="Poumarat F."/>
            <person name="Thebault P."/>
            <person name="Theil S."/>
            <person name="Thiaucourt F."/>
            <person name="Sirand-Pugnet P."/>
        </authorList>
    </citation>
    <scope>NUCLEOTIDE SEQUENCE [LARGE SCALE GENOMIC DNA]</scope>
    <source>
        <strain evidence="4 5">51080</strain>
    </source>
</reference>
<comment type="caution">
    <text evidence="4">The sequence shown here is derived from an EMBL/GenBank/DDBJ whole genome shotgun (WGS) entry which is preliminary data.</text>
</comment>
<dbReference type="GO" id="GO:0005737">
    <property type="term" value="C:cytoplasm"/>
    <property type="evidence" value="ECO:0007669"/>
    <property type="project" value="TreeGrafter"/>
</dbReference>
<dbReference type="SUPFAM" id="SSF54001">
    <property type="entry name" value="Cysteine proteinases"/>
    <property type="match status" value="1"/>
</dbReference>
<dbReference type="eggNOG" id="COG4886">
    <property type="taxonomic scope" value="Bacteria"/>
</dbReference>
<dbReference type="OrthoDB" id="396269at2"/>
<feature type="coiled-coil region" evidence="1">
    <location>
        <begin position="120"/>
        <end position="147"/>
    </location>
</feature>
<evidence type="ECO:0000256" key="1">
    <source>
        <dbReference type="SAM" id="Coils"/>
    </source>
</evidence>
<dbReference type="AlphaFoldDB" id="N9V2N3"/>